<reference evidence="2 3" key="1">
    <citation type="submission" date="2016-03" db="EMBL/GenBank/DDBJ databases">
        <title>Microsymbionts genomes from the relict species Vavilovia formosa (Stev.) Fed.</title>
        <authorList>
            <person name="Kopat V."/>
            <person name="Chirak E."/>
            <person name="Kimeklis A."/>
            <person name="Andronov E."/>
        </authorList>
    </citation>
    <scope>NUCLEOTIDE SEQUENCE [LARGE SCALE GENOMIC DNA]</scope>
    <source>
        <strain evidence="2 3">Vaf07</strain>
    </source>
</reference>
<proteinExistence type="predicted"/>
<dbReference type="OrthoDB" id="8137995at2"/>
<feature type="signal peptide" evidence="1">
    <location>
        <begin position="1"/>
        <end position="30"/>
    </location>
</feature>
<comment type="caution">
    <text evidence="2">The sequence shown here is derived from an EMBL/GenBank/DDBJ whole genome shotgun (WGS) entry which is preliminary data.</text>
</comment>
<gene>
    <name evidence="2" type="ORF">A4A58_21440</name>
</gene>
<dbReference type="STRING" id="943830.A4A58_21440"/>
<sequence>MMPTSTSPRSLVRTAVLCAALGLTSAAAYAQSAPFAGMAGVWSGNGTISLEDGSKERIRCKATYAVSGDGAGLNQSLLCASDSYKFELKSDVKARGGELSGSWAETTRGVTGSLEGRATAGKFNVDVSSPAFSAKLILTTTGNKQQVSITSEGQFRGASISLSRS</sequence>
<evidence type="ECO:0000256" key="1">
    <source>
        <dbReference type="SAM" id="SignalP"/>
    </source>
</evidence>
<keyword evidence="3" id="KW-1185">Reference proteome</keyword>
<dbReference type="Proteomes" id="UP000076574">
    <property type="component" value="Unassembled WGS sequence"/>
</dbReference>
<dbReference type="AlphaFoldDB" id="A0A164A9C6"/>
<evidence type="ECO:0000313" key="3">
    <source>
        <dbReference type="Proteomes" id="UP000076574"/>
    </source>
</evidence>
<protein>
    <submittedName>
        <fullName evidence="2">Uncharacterized protein</fullName>
    </submittedName>
</protein>
<evidence type="ECO:0000313" key="2">
    <source>
        <dbReference type="EMBL" id="KZD24446.1"/>
    </source>
</evidence>
<feature type="chain" id="PRO_5007848594" evidence="1">
    <location>
        <begin position="31"/>
        <end position="165"/>
    </location>
</feature>
<accession>A0A164A9C6</accession>
<organism evidence="2 3">
    <name type="scientific">Tardiphaga robiniae</name>
    <dbReference type="NCBI Taxonomy" id="943830"/>
    <lineage>
        <taxon>Bacteria</taxon>
        <taxon>Pseudomonadati</taxon>
        <taxon>Pseudomonadota</taxon>
        <taxon>Alphaproteobacteria</taxon>
        <taxon>Hyphomicrobiales</taxon>
        <taxon>Nitrobacteraceae</taxon>
        <taxon>Tardiphaga</taxon>
    </lineage>
</organism>
<name>A0A164A9C6_9BRAD</name>
<dbReference type="EMBL" id="LVYV01000003">
    <property type="protein sequence ID" value="KZD24446.1"/>
    <property type="molecule type" value="Genomic_DNA"/>
</dbReference>
<keyword evidence="1" id="KW-0732">Signal</keyword>